<keyword evidence="2" id="KW-0813">Transport</keyword>
<proteinExistence type="predicted"/>
<evidence type="ECO:0000256" key="7">
    <source>
        <dbReference type="SAM" id="Phobius"/>
    </source>
</evidence>
<keyword evidence="5 7" id="KW-0472">Membrane</keyword>
<name>A0AAV9NZK4_9PEZI</name>
<feature type="transmembrane region" description="Helical" evidence="7">
    <location>
        <begin position="81"/>
        <end position="99"/>
    </location>
</feature>
<evidence type="ECO:0000256" key="4">
    <source>
        <dbReference type="ARBA" id="ARBA00022989"/>
    </source>
</evidence>
<feature type="region of interest" description="Disordered" evidence="6">
    <location>
        <begin position="227"/>
        <end position="263"/>
    </location>
</feature>
<comment type="subcellular location">
    <subcellularLocation>
        <location evidence="1">Membrane</location>
        <topology evidence="1">Multi-pass membrane protein</topology>
    </subcellularLocation>
</comment>
<evidence type="ECO:0000256" key="1">
    <source>
        <dbReference type="ARBA" id="ARBA00004141"/>
    </source>
</evidence>
<feature type="transmembrane region" description="Helical" evidence="7">
    <location>
        <begin position="361"/>
        <end position="378"/>
    </location>
</feature>
<dbReference type="GO" id="GO:0016020">
    <property type="term" value="C:membrane"/>
    <property type="evidence" value="ECO:0007669"/>
    <property type="project" value="UniProtKB-SubCell"/>
</dbReference>
<evidence type="ECO:0000313" key="9">
    <source>
        <dbReference type="EMBL" id="KAK5165253.1"/>
    </source>
</evidence>
<feature type="transmembrane region" description="Helical" evidence="7">
    <location>
        <begin position="194"/>
        <end position="215"/>
    </location>
</feature>
<comment type="caution">
    <text evidence="9">The sequence shown here is derived from an EMBL/GenBank/DDBJ whole genome shotgun (WGS) entry which is preliminary data.</text>
</comment>
<gene>
    <name evidence="9" type="ORF">LTR77_009351</name>
</gene>
<feature type="transmembrane region" description="Helical" evidence="7">
    <location>
        <begin position="471"/>
        <end position="490"/>
    </location>
</feature>
<dbReference type="PANTHER" id="PTHR23506">
    <property type="entry name" value="GH10249P"/>
    <property type="match status" value="1"/>
</dbReference>
<feature type="transmembrane region" description="Helical" evidence="7">
    <location>
        <begin position="333"/>
        <end position="355"/>
    </location>
</feature>
<dbReference type="PROSITE" id="PS50850">
    <property type="entry name" value="MFS"/>
    <property type="match status" value="1"/>
</dbReference>
<dbReference type="SUPFAM" id="SSF103473">
    <property type="entry name" value="MFS general substrate transporter"/>
    <property type="match status" value="1"/>
</dbReference>
<dbReference type="InterPro" id="IPR050930">
    <property type="entry name" value="MFS_Vesicular_Transporter"/>
</dbReference>
<evidence type="ECO:0000256" key="3">
    <source>
        <dbReference type="ARBA" id="ARBA00022692"/>
    </source>
</evidence>
<dbReference type="InterPro" id="IPR011701">
    <property type="entry name" value="MFS"/>
</dbReference>
<evidence type="ECO:0000313" key="10">
    <source>
        <dbReference type="Proteomes" id="UP001337655"/>
    </source>
</evidence>
<evidence type="ECO:0000256" key="2">
    <source>
        <dbReference type="ARBA" id="ARBA00022448"/>
    </source>
</evidence>
<keyword evidence="3 7" id="KW-0812">Transmembrane</keyword>
<evidence type="ECO:0000259" key="8">
    <source>
        <dbReference type="PROSITE" id="PS50850"/>
    </source>
</evidence>
<sequence>MGELTVWQKCFNTLQITNYYTQPPLGLKWRSNTIFILLTIGIALFTDLFLYGLLVPILPFLLESRVGVPPDQVQSYTSGLLAAYAGASVCSSPVAGVLADKVSTRQSPFLLGLAVLLGATILLFLGETVPVLVIARVLQGVSSGVVWTIGLALCIETVGPANLGKTVGTLFSFLSAGAIWAPMIGGLLWEKAGYLGVLGVSLAVLMVDFLLRSLVIEKKVAYRYETQDPTSEWTPGTTPDDDDDDTEQQNGTEEDGEQQPLLQKNKAEEAELYRLPAEKSRIARVAPIIPCLANPALLTSLWLALIQAMLLGSCDATVTTHSRELFGFDSLKAGLMFLPLGLVDLIGSPLAGWIVDRSGTKWVSVITFIYLVPVLVLLRLPHEGGLHQILLYGGLLGLLGIGLSGTGAPGIVEAGSVVEKFHEHNKDFFGQSGPYAQLYGLNSMMFNLGLTIGPELAGELKERIGYGNMNIVLAVICGITAVLCFLFIGGKPRMPWRKDR</sequence>
<feature type="transmembrane region" description="Helical" evidence="7">
    <location>
        <begin position="390"/>
        <end position="412"/>
    </location>
</feature>
<accession>A0AAV9NZK4</accession>
<feature type="transmembrane region" description="Helical" evidence="7">
    <location>
        <begin position="108"/>
        <end position="125"/>
    </location>
</feature>
<organism evidence="9 10">
    <name type="scientific">Saxophila tyrrhenica</name>
    <dbReference type="NCBI Taxonomy" id="1690608"/>
    <lineage>
        <taxon>Eukaryota</taxon>
        <taxon>Fungi</taxon>
        <taxon>Dikarya</taxon>
        <taxon>Ascomycota</taxon>
        <taxon>Pezizomycotina</taxon>
        <taxon>Dothideomycetes</taxon>
        <taxon>Dothideomycetidae</taxon>
        <taxon>Mycosphaerellales</taxon>
        <taxon>Extremaceae</taxon>
        <taxon>Saxophila</taxon>
    </lineage>
</organism>
<feature type="transmembrane region" description="Helical" evidence="7">
    <location>
        <begin position="167"/>
        <end position="188"/>
    </location>
</feature>
<keyword evidence="4 7" id="KW-1133">Transmembrane helix</keyword>
<dbReference type="PANTHER" id="PTHR23506:SF37">
    <property type="entry name" value="MAJOR FACILITATOR SUPERFAMILY (MFS) PROFILE DOMAIN-CONTAINING PROTEIN"/>
    <property type="match status" value="1"/>
</dbReference>
<feature type="compositionally biased region" description="Acidic residues" evidence="6">
    <location>
        <begin position="239"/>
        <end position="257"/>
    </location>
</feature>
<reference evidence="9 10" key="1">
    <citation type="submission" date="2023-08" db="EMBL/GenBank/DDBJ databases">
        <title>Black Yeasts Isolated from many extreme environments.</title>
        <authorList>
            <person name="Coleine C."/>
            <person name="Stajich J.E."/>
            <person name="Selbmann L."/>
        </authorList>
    </citation>
    <scope>NUCLEOTIDE SEQUENCE [LARGE SCALE GENOMIC DNA]</scope>
    <source>
        <strain evidence="9 10">CCFEE 5935</strain>
    </source>
</reference>
<dbReference type="CDD" id="cd17325">
    <property type="entry name" value="MFS_MdtG_SLC18_like"/>
    <property type="match status" value="1"/>
</dbReference>
<feature type="transmembrane region" description="Helical" evidence="7">
    <location>
        <begin position="131"/>
        <end position="155"/>
    </location>
</feature>
<dbReference type="AlphaFoldDB" id="A0AAV9NZK4"/>
<dbReference type="Pfam" id="PF07690">
    <property type="entry name" value="MFS_1"/>
    <property type="match status" value="1"/>
</dbReference>
<dbReference type="GO" id="GO:0022857">
    <property type="term" value="F:transmembrane transporter activity"/>
    <property type="evidence" value="ECO:0007669"/>
    <property type="project" value="InterPro"/>
</dbReference>
<dbReference type="Gene3D" id="1.20.1250.20">
    <property type="entry name" value="MFS general substrate transporter like domains"/>
    <property type="match status" value="2"/>
</dbReference>
<dbReference type="EMBL" id="JAVRRT010000017">
    <property type="protein sequence ID" value="KAK5165253.1"/>
    <property type="molecule type" value="Genomic_DNA"/>
</dbReference>
<feature type="transmembrane region" description="Helical" evidence="7">
    <location>
        <begin position="34"/>
        <end position="61"/>
    </location>
</feature>
<evidence type="ECO:0000256" key="5">
    <source>
        <dbReference type="ARBA" id="ARBA00023136"/>
    </source>
</evidence>
<feature type="domain" description="Major facilitator superfamily (MFS) profile" evidence="8">
    <location>
        <begin position="36"/>
        <end position="492"/>
    </location>
</feature>
<dbReference type="RefSeq" id="XP_064655396.1">
    <property type="nucleotide sequence ID" value="XM_064806579.1"/>
</dbReference>
<evidence type="ECO:0000256" key="6">
    <source>
        <dbReference type="SAM" id="MobiDB-lite"/>
    </source>
</evidence>
<dbReference type="GeneID" id="89930683"/>
<protein>
    <recommendedName>
        <fullName evidence="8">Major facilitator superfamily (MFS) profile domain-containing protein</fullName>
    </recommendedName>
</protein>
<dbReference type="InterPro" id="IPR036259">
    <property type="entry name" value="MFS_trans_sf"/>
</dbReference>
<dbReference type="InterPro" id="IPR020846">
    <property type="entry name" value="MFS_dom"/>
</dbReference>
<dbReference type="Proteomes" id="UP001337655">
    <property type="component" value="Unassembled WGS sequence"/>
</dbReference>
<keyword evidence="10" id="KW-1185">Reference proteome</keyword>